<dbReference type="EMBL" id="CP002086">
    <property type="protein sequence ID" value="ADJ27427.1"/>
    <property type="molecule type" value="Genomic_DNA"/>
</dbReference>
<reference evidence="1 2" key="1">
    <citation type="submission" date="2010-06" db="EMBL/GenBank/DDBJ databases">
        <title>Complete sequence of chromosome of Nitrosococcus watsoni C-113.</title>
        <authorList>
            <consortium name="US DOE Joint Genome Institute"/>
            <person name="Lucas S."/>
            <person name="Copeland A."/>
            <person name="Lapidus A."/>
            <person name="Cheng J.-F."/>
            <person name="Bruce D."/>
            <person name="Goodwin L."/>
            <person name="Pitluck S."/>
            <person name="Malfatti S.A."/>
            <person name="Chain P.S.G."/>
            <person name="Land M."/>
            <person name="Hauser L."/>
            <person name="Kyrpides N."/>
            <person name="Ivanova N."/>
            <person name="Cambell M.A."/>
            <person name="Heidelberg J.F."/>
            <person name="Klotz M.G."/>
            <person name="Woyke T."/>
        </authorList>
    </citation>
    <scope>NUCLEOTIDE SEQUENCE [LARGE SCALE GENOMIC DNA]</scope>
    <source>
        <strain evidence="1 2">C-113</strain>
    </source>
</reference>
<dbReference type="HOGENOM" id="CLU_3236678_0_0_6"/>
<sequence>MSNRAEIIGLGKMAPSEVLGAIEKHFQTEQPGAGTRSLLELGA</sequence>
<dbReference type="KEGG" id="nwa:Nwat_0462"/>
<evidence type="ECO:0000313" key="1">
    <source>
        <dbReference type="EMBL" id="ADJ27427.1"/>
    </source>
</evidence>
<name>D8KAB2_NITWC</name>
<dbReference type="AlphaFoldDB" id="D8KAB2"/>
<proteinExistence type="predicted"/>
<dbReference type="Proteomes" id="UP000000393">
    <property type="component" value="Chromosome"/>
</dbReference>
<protein>
    <submittedName>
        <fullName evidence="1">Uncharacterized protein</fullName>
    </submittedName>
</protein>
<accession>D8KAB2</accession>
<dbReference type="STRING" id="105559.Nwat_0462"/>
<evidence type="ECO:0000313" key="2">
    <source>
        <dbReference type="Proteomes" id="UP000000393"/>
    </source>
</evidence>
<keyword evidence="2" id="KW-1185">Reference proteome</keyword>
<organism evidence="1 2">
    <name type="scientific">Nitrosococcus watsoni (strain C-113)</name>
    <dbReference type="NCBI Taxonomy" id="105559"/>
    <lineage>
        <taxon>Bacteria</taxon>
        <taxon>Pseudomonadati</taxon>
        <taxon>Pseudomonadota</taxon>
        <taxon>Gammaproteobacteria</taxon>
        <taxon>Chromatiales</taxon>
        <taxon>Chromatiaceae</taxon>
        <taxon>Nitrosococcus</taxon>
    </lineage>
</organism>
<gene>
    <name evidence="1" type="ordered locus">Nwat_0462</name>
</gene>